<evidence type="ECO:0000259" key="2">
    <source>
        <dbReference type="PROSITE" id="PS51708"/>
    </source>
</evidence>
<accession>A0ABS3J0J9</accession>
<protein>
    <submittedName>
        <fullName evidence="3">CHAD domain-containing protein</fullName>
    </submittedName>
</protein>
<dbReference type="SMART" id="SM00880">
    <property type="entry name" value="CHAD"/>
    <property type="match status" value="1"/>
</dbReference>
<dbReference type="Pfam" id="PF05235">
    <property type="entry name" value="CHAD"/>
    <property type="match status" value="1"/>
</dbReference>
<dbReference type="Gene3D" id="1.40.20.10">
    <property type="entry name" value="CHAD domain"/>
    <property type="match status" value="1"/>
</dbReference>
<evidence type="ECO:0000313" key="3">
    <source>
        <dbReference type="EMBL" id="MBO0903209.1"/>
    </source>
</evidence>
<organism evidence="3 4">
    <name type="scientific">Jiella sonneratiae</name>
    <dbReference type="NCBI Taxonomy" id="2816856"/>
    <lineage>
        <taxon>Bacteria</taxon>
        <taxon>Pseudomonadati</taxon>
        <taxon>Pseudomonadota</taxon>
        <taxon>Alphaproteobacteria</taxon>
        <taxon>Hyphomicrobiales</taxon>
        <taxon>Aurantimonadaceae</taxon>
        <taxon>Jiella</taxon>
    </lineage>
</organism>
<feature type="domain" description="CHAD" evidence="2">
    <location>
        <begin position="8"/>
        <end position="304"/>
    </location>
</feature>
<feature type="region of interest" description="Disordered" evidence="1">
    <location>
        <begin position="316"/>
        <end position="339"/>
    </location>
</feature>
<dbReference type="Proteomes" id="UP000664288">
    <property type="component" value="Unassembled WGS sequence"/>
</dbReference>
<keyword evidence="4" id="KW-1185">Reference proteome</keyword>
<proteinExistence type="predicted"/>
<reference evidence="3 4" key="1">
    <citation type="submission" date="2021-03" db="EMBL/GenBank/DDBJ databases">
        <title>Whole genome sequence of Jiella sp. MQZ13P-4.</title>
        <authorList>
            <person name="Tuo L."/>
        </authorList>
    </citation>
    <scope>NUCLEOTIDE SEQUENCE [LARGE SCALE GENOMIC DNA]</scope>
    <source>
        <strain evidence="3 4">MQZ13P-4</strain>
    </source>
</reference>
<evidence type="ECO:0000256" key="1">
    <source>
        <dbReference type="SAM" id="MobiDB-lite"/>
    </source>
</evidence>
<evidence type="ECO:0000313" key="4">
    <source>
        <dbReference type="Proteomes" id="UP000664288"/>
    </source>
</evidence>
<comment type="caution">
    <text evidence="3">The sequence shown here is derived from an EMBL/GenBank/DDBJ whole genome shotgun (WGS) entry which is preliminary data.</text>
</comment>
<dbReference type="EMBL" id="JAFMPY010000005">
    <property type="protein sequence ID" value="MBO0903209.1"/>
    <property type="molecule type" value="Genomic_DNA"/>
</dbReference>
<dbReference type="RefSeq" id="WP_207349858.1">
    <property type="nucleotide sequence ID" value="NZ_JAFMPY010000005.1"/>
</dbReference>
<dbReference type="PROSITE" id="PS51708">
    <property type="entry name" value="CHAD"/>
    <property type="match status" value="1"/>
</dbReference>
<gene>
    <name evidence="3" type="ORF">J1C47_06110</name>
</gene>
<dbReference type="PANTHER" id="PTHR39339">
    <property type="entry name" value="SLR1444 PROTEIN"/>
    <property type="match status" value="1"/>
</dbReference>
<dbReference type="InterPro" id="IPR007899">
    <property type="entry name" value="CHAD_dom"/>
</dbReference>
<dbReference type="InterPro" id="IPR038186">
    <property type="entry name" value="CHAD_dom_sf"/>
</dbReference>
<name>A0ABS3J0J9_9HYPH</name>
<dbReference type="PANTHER" id="PTHR39339:SF1">
    <property type="entry name" value="CHAD DOMAIN-CONTAINING PROTEIN"/>
    <property type="match status" value="1"/>
</dbReference>
<sequence length="339" mass="36708">MAYEIRPARPLDAEIRKVALAQIERALADLRPGEDAGDAALHAGIHEARKRFKKLRGLARLLEPADRGFYEALNGGFRDAARGLSAVRDKAALIEALDDLSASFAETVAADALASVRERLVAERDAAAAGAAGSGPRPGTGSGLGGEVGRAIAALEVARPRVEAFQIGGGRADPKKAARLLASGAARTYNRARKALRRAERTREAEDFHELRKRVKYHWMHLRLVAPAWPEGLRPAEDLAKAIADDLGRDHDLSVLRGEVRADPEAFGSEDTLALLLALLDRRQSELREKSLGAARRLLVDGRKAFERRVDRLYRQTAREAAPPDGMPAETPAAEGRVA</sequence>